<name>A0AAP3DFL2_BRELA</name>
<dbReference type="PROSITE" id="PS51257">
    <property type="entry name" value="PROKAR_LIPOPROTEIN"/>
    <property type="match status" value="1"/>
</dbReference>
<dbReference type="AlphaFoldDB" id="A0AAP3DFL2"/>
<dbReference type="RefSeq" id="WP_258433542.1">
    <property type="nucleotide sequence ID" value="NZ_JANSGW010000012.1"/>
</dbReference>
<proteinExistence type="predicted"/>
<organism evidence="1 2">
    <name type="scientific">Brevibacillus laterosporus</name>
    <name type="common">Bacillus laterosporus</name>
    <dbReference type="NCBI Taxonomy" id="1465"/>
    <lineage>
        <taxon>Bacteria</taxon>
        <taxon>Bacillati</taxon>
        <taxon>Bacillota</taxon>
        <taxon>Bacilli</taxon>
        <taxon>Bacillales</taxon>
        <taxon>Paenibacillaceae</taxon>
        <taxon>Brevibacillus</taxon>
    </lineage>
</organism>
<reference evidence="1" key="1">
    <citation type="submission" date="2022-09" db="EMBL/GenBank/DDBJ databases">
        <title>Genome analysis and characterization of larvicidal activity of Brevibacillus strains.</title>
        <authorList>
            <person name="Patrusheva E.V."/>
            <person name="Izotova A.O."/>
            <person name="Toshchakov S.V."/>
            <person name="Sineoky S.P."/>
        </authorList>
    </citation>
    <scope>NUCLEOTIDE SEQUENCE</scope>
    <source>
        <strain evidence="1">VKPM_B-13247</strain>
    </source>
</reference>
<gene>
    <name evidence="1" type="ORF">O0554_10400</name>
</gene>
<sequence>MKRSVKLTQKIALSRFIVSSFGSLVGCTSVEPEKIVMSSMKTEDSVNVN</sequence>
<accession>A0AAP3DFL2</accession>
<dbReference type="EMBL" id="JAPTNE010000012">
    <property type="protein sequence ID" value="MCZ0807323.1"/>
    <property type="molecule type" value="Genomic_DNA"/>
</dbReference>
<protein>
    <submittedName>
        <fullName evidence="1">Uncharacterized protein</fullName>
    </submittedName>
</protein>
<comment type="caution">
    <text evidence="1">The sequence shown here is derived from an EMBL/GenBank/DDBJ whole genome shotgun (WGS) entry which is preliminary data.</text>
</comment>
<evidence type="ECO:0000313" key="1">
    <source>
        <dbReference type="EMBL" id="MCZ0807323.1"/>
    </source>
</evidence>
<dbReference type="Proteomes" id="UP001077662">
    <property type="component" value="Unassembled WGS sequence"/>
</dbReference>
<evidence type="ECO:0000313" key="2">
    <source>
        <dbReference type="Proteomes" id="UP001077662"/>
    </source>
</evidence>